<sequence length="240" mass="26245">MLAKIFTTVKYTLVSVNFLFLITGIIILSVGSSVQSAYNEYHAFLSERFFSLPAFCIATGVIIFLISFAGFYGAFKEDYYVIMGFVGAMVLMLIFQLSACIAGYVLRGNTVALVQQKLIETMDLYGPNSFEVTKLWDEVQNDFTCCGVRNSSDWLGPLNTVDSQGVPVSCCPRGSGIITTFNCTVANAYRSGCSEVFGNWVQSHATAIGLSGIFLVIMQALAVAGALWLANISRQEREFP</sequence>
<keyword evidence="4 6" id="KW-1133">Transmembrane helix</keyword>
<evidence type="ECO:0000313" key="8">
    <source>
        <dbReference type="Proteomes" id="UP001153954"/>
    </source>
</evidence>
<evidence type="ECO:0000256" key="4">
    <source>
        <dbReference type="ARBA" id="ARBA00022989"/>
    </source>
</evidence>
<evidence type="ECO:0000313" key="7">
    <source>
        <dbReference type="EMBL" id="CAH2086795.1"/>
    </source>
</evidence>
<dbReference type="InterPro" id="IPR018499">
    <property type="entry name" value="Tetraspanin/Peripherin"/>
</dbReference>
<feature type="transmembrane region" description="Helical" evidence="6">
    <location>
        <begin position="207"/>
        <end position="230"/>
    </location>
</feature>
<dbReference type="SUPFAM" id="SSF48652">
    <property type="entry name" value="Tetraspanin"/>
    <property type="match status" value="1"/>
</dbReference>
<comment type="similarity">
    <text evidence="2 6">Belongs to the tetraspanin (TM4SF) family.</text>
</comment>
<protein>
    <recommendedName>
        <fullName evidence="6">Tetraspanin</fullName>
    </recommendedName>
</protein>
<dbReference type="PIRSF" id="PIRSF002419">
    <property type="entry name" value="Tetraspanin"/>
    <property type="match status" value="1"/>
</dbReference>
<reference evidence="7" key="1">
    <citation type="submission" date="2022-03" db="EMBL/GenBank/DDBJ databases">
        <authorList>
            <person name="Tunstrom K."/>
        </authorList>
    </citation>
    <scope>NUCLEOTIDE SEQUENCE</scope>
</reference>
<dbReference type="PANTHER" id="PTHR19282:SF456">
    <property type="entry name" value="CD63 MOLECULE"/>
    <property type="match status" value="1"/>
</dbReference>
<dbReference type="InterPro" id="IPR000301">
    <property type="entry name" value="Tetraspanin_animals"/>
</dbReference>
<keyword evidence="8" id="KW-1185">Reference proteome</keyword>
<dbReference type="PANTHER" id="PTHR19282">
    <property type="entry name" value="TETRASPANIN"/>
    <property type="match status" value="1"/>
</dbReference>
<organism evidence="7 8">
    <name type="scientific">Euphydryas editha</name>
    <name type="common">Edith's checkerspot</name>
    <dbReference type="NCBI Taxonomy" id="104508"/>
    <lineage>
        <taxon>Eukaryota</taxon>
        <taxon>Metazoa</taxon>
        <taxon>Ecdysozoa</taxon>
        <taxon>Arthropoda</taxon>
        <taxon>Hexapoda</taxon>
        <taxon>Insecta</taxon>
        <taxon>Pterygota</taxon>
        <taxon>Neoptera</taxon>
        <taxon>Endopterygota</taxon>
        <taxon>Lepidoptera</taxon>
        <taxon>Glossata</taxon>
        <taxon>Ditrysia</taxon>
        <taxon>Papilionoidea</taxon>
        <taxon>Nymphalidae</taxon>
        <taxon>Nymphalinae</taxon>
        <taxon>Euphydryas</taxon>
    </lineage>
</organism>
<dbReference type="PRINTS" id="PR00259">
    <property type="entry name" value="TMFOUR"/>
</dbReference>
<dbReference type="Pfam" id="PF00335">
    <property type="entry name" value="Tetraspanin"/>
    <property type="match status" value="1"/>
</dbReference>
<evidence type="ECO:0000256" key="1">
    <source>
        <dbReference type="ARBA" id="ARBA00004141"/>
    </source>
</evidence>
<proteinExistence type="inferred from homology"/>
<feature type="transmembrane region" description="Helical" evidence="6">
    <location>
        <begin position="50"/>
        <end position="72"/>
    </location>
</feature>
<dbReference type="Proteomes" id="UP001153954">
    <property type="component" value="Unassembled WGS sequence"/>
</dbReference>
<evidence type="ECO:0000256" key="5">
    <source>
        <dbReference type="ARBA" id="ARBA00023136"/>
    </source>
</evidence>
<dbReference type="GO" id="GO:0005886">
    <property type="term" value="C:plasma membrane"/>
    <property type="evidence" value="ECO:0007669"/>
    <property type="project" value="TreeGrafter"/>
</dbReference>
<comment type="caution">
    <text evidence="7">The sequence shown here is derived from an EMBL/GenBank/DDBJ whole genome shotgun (WGS) entry which is preliminary data.</text>
</comment>
<feature type="transmembrane region" description="Helical" evidence="6">
    <location>
        <begin position="12"/>
        <end position="30"/>
    </location>
</feature>
<dbReference type="AlphaFoldDB" id="A0AAU9TQF0"/>
<evidence type="ECO:0000256" key="2">
    <source>
        <dbReference type="ARBA" id="ARBA00006840"/>
    </source>
</evidence>
<dbReference type="InterPro" id="IPR008952">
    <property type="entry name" value="Tetraspanin_EC2_sf"/>
</dbReference>
<dbReference type="CDD" id="cd03127">
    <property type="entry name" value="tetraspanin_LEL"/>
    <property type="match status" value="1"/>
</dbReference>
<evidence type="ECO:0000256" key="6">
    <source>
        <dbReference type="RuleBase" id="RU361218"/>
    </source>
</evidence>
<accession>A0AAU9TQF0</accession>
<feature type="transmembrane region" description="Helical" evidence="6">
    <location>
        <begin position="79"/>
        <end position="106"/>
    </location>
</feature>
<dbReference type="EMBL" id="CAKOGL010000005">
    <property type="protein sequence ID" value="CAH2086795.1"/>
    <property type="molecule type" value="Genomic_DNA"/>
</dbReference>
<evidence type="ECO:0000256" key="3">
    <source>
        <dbReference type="ARBA" id="ARBA00022692"/>
    </source>
</evidence>
<gene>
    <name evidence="7" type="ORF">EEDITHA_LOCUS3126</name>
</gene>
<dbReference type="Gene3D" id="1.10.1450.10">
    <property type="entry name" value="Tetraspanin"/>
    <property type="match status" value="1"/>
</dbReference>
<keyword evidence="5 6" id="KW-0472">Membrane</keyword>
<keyword evidence="3 6" id="KW-0812">Transmembrane</keyword>
<name>A0AAU9TQF0_EUPED</name>
<comment type="subcellular location">
    <subcellularLocation>
        <location evidence="1 6">Membrane</location>
        <topology evidence="1 6">Multi-pass membrane protein</topology>
    </subcellularLocation>
</comment>